<accession>A0A654EI42</accession>
<name>A0A654EI42_ARATH</name>
<evidence type="ECO:0000313" key="3">
    <source>
        <dbReference type="Proteomes" id="UP000426265"/>
    </source>
</evidence>
<dbReference type="ExpressionAtlas" id="A0A654EI42">
    <property type="expression patterns" value="baseline and differential"/>
</dbReference>
<gene>
    <name evidence="2" type="ORF">AN1_LOCUS4476</name>
    <name evidence="1" type="ORF">C24_LOCUS4363</name>
</gene>
<dbReference type="Proteomes" id="UP000434276">
    <property type="component" value="Unassembled WGS sequence"/>
</dbReference>
<dbReference type="OrthoDB" id="1030906at2759"/>
<accession>A0A5S9WLM1</accession>
<sequence>MFVIWPIQMGSFIFILVPNFTRPKFKFNLMEQSLYFYDSLHVYFFMSEIRDSALKFIRQFL</sequence>
<dbReference type="Proteomes" id="UP000426265">
    <property type="component" value="Unassembled WGS sequence"/>
</dbReference>
<reference evidence="2 3" key="1">
    <citation type="submission" date="2019-11" db="EMBL/GenBank/DDBJ databases">
        <authorList>
            <person name="Jiao W.-B."/>
            <person name="Schneeberger K."/>
        </authorList>
    </citation>
    <scope>NUCLEOTIDE SEQUENCE [LARGE SCALE GENOMIC DNA]</scope>
    <source>
        <strain evidence="3">cv. An-1</strain>
        <strain evidence="4">cv. C24</strain>
    </source>
</reference>
<evidence type="ECO:0000313" key="1">
    <source>
        <dbReference type="EMBL" id="CAA0292194.1"/>
    </source>
</evidence>
<organism evidence="2 3">
    <name type="scientific">Arabidopsis thaliana</name>
    <name type="common">Mouse-ear cress</name>
    <dbReference type="NCBI Taxonomy" id="3702"/>
    <lineage>
        <taxon>Eukaryota</taxon>
        <taxon>Viridiplantae</taxon>
        <taxon>Streptophyta</taxon>
        <taxon>Embryophyta</taxon>
        <taxon>Tracheophyta</taxon>
        <taxon>Spermatophyta</taxon>
        <taxon>Magnoliopsida</taxon>
        <taxon>eudicotyledons</taxon>
        <taxon>Gunneridae</taxon>
        <taxon>Pentapetalae</taxon>
        <taxon>rosids</taxon>
        <taxon>malvids</taxon>
        <taxon>Brassicales</taxon>
        <taxon>Brassicaceae</taxon>
        <taxon>Camelineae</taxon>
        <taxon>Arabidopsis</taxon>
    </lineage>
</organism>
<evidence type="ECO:0000313" key="4">
    <source>
        <dbReference type="Proteomes" id="UP000434276"/>
    </source>
</evidence>
<dbReference type="EMBL" id="CACRSJ010000104">
    <property type="protein sequence ID" value="VYS48996.1"/>
    <property type="molecule type" value="Genomic_DNA"/>
</dbReference>
<dbReference type="EMBL" id="CACSHJ010000087">
    <property type="protein sequence ID" value="CAA0292194.1"/>
    <property type="molecule type" value="Genomic_DNA"/>
</dbReference>
<dbReference type="AlphaFoldDB" id="A0A654EI42"/>
<evidence type="ECO:0000313" key="2">
    <source>
        <dbReference type="EMBL" id="VYS48996.1"/>
    </source>
</evidence>
<protein>
    <submittedName>
        <fullName evidence="2">Uncharacterized protein</fullName>
    </submittedName>
</protein>
<proteinExistence type="predicted"/>